<feature type="region of interest" description="Disordered" evidence="1">
    <location>
        <begin position="70"/>
        <end position="107"/>
    </location>
</feature>
<name>L7M1Z5_RHIPC</name>
<evidence type="ECO:0000313" key="2">
    <source>
        <dbReference type="EMBL" id="JAA58351.1"/>
    </source>
</evidence>
<sequence length="107" mass="12357">MYYPPPHKPLNREDAVAWRQLQNNSFSCLYILHLFHPAQYPSYCLYCGANPTVYHCTWECPQPQGYRPIPSPSHSSWETALTSSEPQEQRRLIQRARGVARPNGALN</sequence>
<feature type="compositionally biased region" description="Polar residues" evidence="1">
    <location>
        <begin position="72"/>
        <end position="86"/>
    </location>
</feature>
<organism evidence="2">
    <name type="scientific">Rhipicephalus pulchellus</name>
    <name type="common">Yellow backed tick</name>
    <name type="synonym">Dermacentor pulchellus</name>
    <dbReference type="NCBI Taxonomy" id="72859"/>
    <lineage>
        <taxon>Eukaryota</taxon>
        <taxon>Metazoa</taxon>
        <taxon>Ecdysozoa</taxon>
        <taxon>Arthropoda</taxon>
        <taxon>Chelicerata</taxon>
        <taxon>Arachnida</taxon>
        <taxon>Acari</taxon>
        <taxon>Parasitiformes</taxon>
        <taxon>Ixodida</taxon>
        <taxon>Ixodoidea</taxon>
        <taxon>Ixodidae</taxon>
        <taxon>Rhipicephalinae</taxon>
        <taxon>Rhipicephalus</taxon>
        <taxon>Rhipicephalus</taxon>
    </lineage>
</organism>
<reference evidence="2" key="2">
    <citation type="journal article" date="2015" name="J. Proteomics">
        <title>Sexual differences in the sialomes of the zebra tick, Rhipicephalus pulchellus.</title>
        <authorList>
            <person name="Tan A.W."/>
            <person name="Francischetti I.M."/>
            <person name="Slovak M."/>
            <person name="Kini R.M."/>
            <person name="Ribeiro J.M."/>
        </authorList>
    </citation>
    <scope>NUCLEOTIDE SEQUENCE</scope>
    <source>
        <tissue evidence="2">Salivary gland</tissue>
    </source>
</reference>
<evidence type="ECO:0008006" key="3">
    <source>
        <dbReference type="Google" id="ProtNLM"/>
    </source>
</evidence>
<dbReference type="EMBL" id="GACK01006683">
    <property type="protein sequence ID" value="JAA58351.1"/>
    <property type="molecule type" value="mRNA"/>
</dbReference>
<dbReference type="AlphaFoldDB" id="L7M1Z5"/>
<accession>L7M1Z5</accession>
<protein>
    <recommendedName>
        <fullName evidence="3">Tick transposon</fullName>
    </recommendedName>
</protein>
<proteinExistence type="evidence at transcript level"/>
<reference evidence="2" key="1">
    <citation type="submission" date="2012-11" db="EMBL/GenBank/DDBJ databases">
        <authorList>
            <person name="Lucero-Rivera Y.E."/>
            <person name="Tovar-Ramirez D."/>
        </authorList>
    </citation>
    <scope>NUCLEOTIDE SEQUENCE</scope>
    <source>
        <tissue evidence="2">Salivary gland</tissue>
    </source>
</reference>
<evidence type="ECO:0000256" key="1">
    <source>
        <dbReference type="SAM" id="MobiDB-lite"/>
    </source>
</evidence>